<dbReference type="SUPFAM" id="SSF161098">
    <property type="entry name" value="MetI-like"/>
    <property type="match status" value="1"/>
</dbReference>
<dbReference type="PROSITE" id="PS50928">
    <property type="entry name" value="ABC_TM1"/>
    <property type="match status" value="1"/>
</dbReference>
<keyword evidence="2 7" id="KW-0813">Transport</keyword>
<feature type="transmembrane region" description="Helical" evidence="7">
    <location>
        <begin position="140"/>
        <end position="159"/>
    </location>
</feature>
<dbReference type="Gene3D" id="1.10.3720.10">
    <property type="entry name" value="MetI-like"/>
    <property type="match status" value="1"/>
</dbReference>
<dbReference type="PANTHER" id="PTHR30151">
    <property type="entry name" value="ALKANE SULFONATE ABC TRANSPORTER-RELATED, MEMBRANE SUBUNIT"/>
    <property type="match status" value="1"/>
</dbReference>
<comment type="caution">
    <text evidence="9">The sequence shown here is derived from an EMBL/GenBank/DDBJ whole genome shotgun (WGS) entry which is preliminary data.</text>
</comment>
<dbReference type="PANTHER" id="PTHR30151:SF20">
    <property type="entry name" value="ABC TRANSPORTER PERMEASE PROTEIN HI_0355-RELATED"/>
    <property type="match status" value="1"/>
</dbReference>
<evidence type="ECO:0000256" key="4">
    <source>
        <dbReference type="ARBA" id="ARBA00022692"/>
    </source>
</evidence>
<evidence type="ECO:0000313" key="10">
    <source>
        <dbReference type="Proteomes" id="UP000824024"/>
    </source>
</evidence>
<dbReference type="GO" id="GO:0005886">
    <property type="term" value="C:plasma membrane"/>
    <property type="evidence" value="ECO:0007669"/>
    <property type="project" value="UniProtKB-SubCell"/>
</dbReference>
<feature type="transmembrane region" description="Helical" evidence="7">
    <location>
        <begin position="12"/>
        <end position="35"/>
    </location>
</feature>
<organism evidence="9 10">
    <name type="scientific">Candidatus Eubacterium avistercoris</name>
    <dbReference type="NCBI Taxonomy" id="2838567"/>
    <lineage>
        <taxon>Bacteria</taxon>
        <taxon>Bacillati</taxon>
        <taxon>Bacillota</taxon>
        <taxon>Clostridia</taxon>
        <taxon>Eubacteriales</taxon>
        <taxon>Eubacteriaceae</taxon>
        <taxon>Eubacterium</taxon>
    </lineage>
</organism>
<evidence type="ECO:0000256" key="6">
    <source>
        <dbReference type="ARBA" id="ARBA00023136"/>
    </source>
</evidence>
<comment type="similarity">
    <text evidence="7">Belongs to the binding-protein-dependent transport system permease family.</text>
</comment>
<keyword evidence="5 7" id="KW-1133">Transmembrane helix</keyword>
<reference evidence="9" key="2">
    <citation type="submission" date="2021-04" db="EMBL/GenBank/DDBJ databases">
        <authorList>
            <person name="Gilroy R."/>
        </authorList>
    </citation>
    <scope>NUCLEOTIDE SEQUENCE</scope>
    <source>
        <strain evidence="9">CHK192-9172</strain>
    </source>
</reference>
<proteinExistence type="inferred from homology"/>
<evidence type="ECO:0000256" key="7">
    <source>
        <dbReference type="RuleBase" id="RU363032"/>
    </source>
</evidence>
<evidence type="ECO:0000256" key="2">
    <source>
        <dbReference type="ARBA" id="ARBA00022448"/>
    </source>
</evidence>
<feature type="transmembrane region" description="Helical" evidence="7">
    <location>
        <begin position="110"/>
        <end position="128"/>
    </location>
</feature>
<evidence type="ECO:0000259" key="8">
    <source>
        <dbReference type="PROSITE" id="PS50928"/>
    </source>
</evidence>
<dbReference type="InterPro" id="IPR035906">
    <property type="entry name" value="MetI-like_sf"/>
</dbReference>
<feature type="transmembrane region" description="Helical" evidence="7">
    <location>
        <begin position="180"/>
        <end position="211"/>
    </location>
</feature>
<feature type="transmembrane region" description="Helical" evidence="7">
    <location>
        <begin position="78"/>
        <end position="98"/>
    </location>
</feature>
<reference evidence="9" key="1">
    <citation type="journal article" date="2021" name="PeerJ">
        <title>Extensive microbial diversity within the chicken gut microbiome revealed by metagenomics and culture.</title>
        <authorList>
            <person name="Gilroy R."/>
            <person name="Ravi A."/>
            <person name="Getino M."/>
            <person name="Pursley I."/>
            <person name="Horton D.L."/>
            <person name="Alikhan N.F."/>
            <person name="Baker D."/>
            <person name="Gharbi K."/>
            <person name="Hall N."/>
            <person name="Watson M."/>
            <person name="Adriaenssens E.M."/>
            <person name="Foster-Nyarko E."/>
            <person name="Jarju S."/>
            <person name="Secka A."/>
            <person name="Antonio M."/>
            <person name="Oren A."/>
            <person name="Chaudhuri R.R."/>
            <person name="La Ragione R."/>
            <person name="Hildebrand F."/>
            <person name="Pallen M.J."/>
        </authorList>
    </citation>
    <scope>NUCLEOTIDE SEQUENCE</scope>
    <source>
        <strain evidence="9">CHK192-9172</strain>
    </source>
</reference>
<sequence>MKKIRKLGQKKWLVTLVWVIGIVIVWEIMAFRVAAVKRTPENILPHIYQILYSFIDSSPVAGGQTALMVVASNAVATLLRAAVGFLLGMGLGFVLALLMKLSGIIEKLAFPYLMLIQMIPILGMAPIILSLTGDIGTSRIIIAAILTFYPVAANTLAGLKSVETEKYELMYSYAAPKRMIYTKVLIPACLPYFFTGLKIAAPMAITASILVDTLQGDGGLGCMLSQSLRHAMSIYVFWDIVLVSAVIGILSTKLMGWIEDLVSPLKRIDRQIGRRGGK</sequence>
<keyword evidence="3" id="KW-1003">Cell membrane</keyword>
<evidence type="ECO:0000256" key="3">
    <source>
        <dbReference type="ARBA" id="ARBA00022475"/>
    </source>
</evidence>
<dbReference type="Proteomes" id="UP000824024">
    <property type="component" value="Unassembled WGS sequence"/>
</dbReference>
<comment type="subcellular location">
    <subcellularLocation>
        <location evidence="1 7">Cell membrane</location>
        <topology evidence="1 7">Multi-pass membrane protein</topology>
    </subcellularLocation>
</comment>
<dbReference type="AlphaFoldDB" id="A0A9D2D4G5"/>
<protein>
    <submittedName>
        <fullName evidence="9">ABC transporter permease subunit</fullName>
    </submittedName>
</protein>
<keyword evidence="4 7" id="KW-0812">Transmembrane</keyword>
<gene>
    <name evidence="9" type="ORF">IAA08_10815</name>
</gene>
<dbReference type="EMBL" id="DXCH01000288">
    <property type="protein sequence ID" value="HIZ08408.1"/>
    <property type="molecule type" value="Genomic_DNA"/>
</dbReference>
<feature type="domain" description="ABC transmembrane type-1" evidence="8">
    <location>
        <begin position="74"/>
        <end position="259"/>
    </location>
</feature>
<evidence type="ECO:0000256" key="1">
    <source>
        <dbReference type="ARBA" id="ARBA00004651"/>
    </source>
</evidence>
<dbReference type="Pfam" id="PF00528">
    <property type="entry name" value="BPD_transp_1"/>
    <property type="match status" value="1"/>
</dbReference>
<evidence type="ECO:0000313" key="9">
    <source>
        <dbReference type="EMBL" id="HIZ08408.1"/>
    </source>
</evidence>
<name>A0A9D2D4G5_9FIRM</name>
<keyword evidence="6 7" id="KW-0472">Membrane</keyword>
<feature type="transmembrane region" description="Helical" evidence="7">
    <location>
        <begin position="231"/>
        <end position="250"/>
    </location>
</feature>
<accession>A0A9D2D4G5</accession>
<dbReference type="InterPro" id="IPR000515">
    <property type="entry name" value="MetI-like"/>
</dbReference>
<dbReference type="GO" id="GO:0055085">
    <property type="term" value="P:transmembrane transport"/>
    <property type="evidence" value="ECO:0007669"/>
    <property type="project" value="InterPro"/>
</dbReference>
<evidence type="ECO:0000256" key="5">
    <source>
        <dbReference type="ARBA" id="ARBA00022989"/>
    </source>
</evidence>